<evidence type="ECO:0000313" key="2">
    <source>
        <dbReference type="EMBL" id="GIY15764.1"/>
    </source>
</evidence>
<evidence type="ECO:0000313" key="3">
    <source>
        <dbReference type="Proteomes" id="UP001054837"/>
    </source>
</evidence>
<keyword evidence="3" id="KW-1185">Reference proteome</keyword>
<dbReference type="SUPFAM" id="SSF48726">
    <property type="entry name" value="Immunoglobulin"/>
    <property type="match status" value="2"/>
</dbReference>
<accession>A0AAV4R437</accession>
<reference evidence="2 3" key="1">
    <citation type="submission" date="2021-06" db="EMBL/GenBank/DDBJ databases">
        <title>Caerostris darwini draft genome.</title>
        <authorList>
            <person name="Kono N."/>
            <person name="Arakawa K."/>
        </authorList>
    </citation>
    <scope>NUCLEOTIDE SEQUENCE [LARGE SCALE GENOMIC DNA]</scope>
</reference>
<dbReference type="InterPro" id="IPR036179">
    <property type="entry name" value="Ig-like_dom_sf"/>
</dbReference>
<evidence type="ECO:0000259" key="1">
    <source>
        <dbReference type="PROSITE" id="PS50835"/>
    </source>
</evidence>
<dbReference type="CDD" id="cd00096">
    <property type="entry name" value="Ig"/>
    <property type="match status" value="2"/>
</dbReference>
<protein>
    <recommendedName>
        <fullName evidence="1">Ig-like domain-containing protein</fullName>
    </recommendedName>
</protein>
<proteinExistence type="predicted"/>
<dbReference type="PROSITE" id="PS50835">
    <property type="entry name" value="IG_LIKE"/>
    <property type="match status" value="1"/>
</dbReference>
<dbReference type="Proteomes" id="UP001054837">
    <property type="component" value="Unassembled WGS sequence"/>
</dbReference>
<name>A0AAV4R437_9ARAC</name>
<dbReference type="AlphaFoldDB" id="A0AAV4R437"/>
<gene>
    <name evidence="2" type="ORF">CDAR_267061</name>
</gene>
<dbReference type="Gene3D" id="2.60.40.10">
    <property type="entry name" value="Immunoglobulins"/>
    <property type="match status" value="2"/>
</dbReference>
<dbReference type="InterPro" id="IPR013783">
    <property type="entry name" value="Ig-like_fold"/>
</dbReference>
<dbReference type="EMBL" id="BPLQ01005580">
    <property type="protein sequence ID" value="GIY15764.1"/>
    <property type="molecule type" value="Genomic_DNA"/>
</dbReference>
<sequence>MRCERMSISIHIYMEDERGFSQTRNGGFTIRNIDEFSSDLIITRLGPEYSGNYTCRVSNIRGFREQSDFLTMIAIQEWEASPSGNIDEFSSNLVITRLGPEYSGNYTCRVSNRRGFRDQSDFLTMMGKP</sequence>
<feature type="domain" description="Ig-like" evidence="1">
    <location>
        <begin position="46"/>
        <end position="124"/>
    </location>
</feature>
<comment type="caution">
    <text evidence="2">The sequence shown here is derived from an EMBL/GenBank/DDBJ whole genome shotgun (WGS) entry which is preliminary data.</text>
</comment>
<dbReference type="InterPro" id="IPR007110">
    <property type="entry name" value="Ig-like_dom"/>
</dbReference>
<organism evidence="2 3">
    <name type="scientific">Caerostris darwini</name>
    <dbReference type="NCBI Taxonomy" id="1538125"/>
    <lineage>
        <taxon>Eukaryota</taxon>
        <taxon>Metazoa</taxon>
        <taxon>Ecdysozoa</taxon>
        <taxon>Arthropoda</taxon>
        <taxon>Chelicerata</taxon>
        <taxon>Arachnida</taxon>
        <taxon>Araneae</taxon>
        <taxon>Araneomorphae</taxon>
        <taxon>Entelegynae</taxon>
        <taxon>Araneoidea</taxon>
        <taxon>Araneidae</taxon>
        <taxon>Caerostris</taxon>
    </lineage>
</organism>